<protein>
    <submittedName>
        <fullName evidence="3">Predicted DNA-binding transcriptional regulator YafY</fullName>
    </submittedName>
</protein>
<evidence type="ECO:0000259" key="1">
    <source>
        <dbReference type="Pfam" id="PF13280"/>
    </source>
</evidence>
<name>A0A285SLX3_9BACL</name>
<dbReference type="Proteomes" id="UP000219636">
    <property type="component" value="Unassembled WGS sequence"/>
</dbReference>
<dbReference type="InterPro" id="IPR051534">
    <property type="entry name" value="CBASS_pafABC_assoc_protein"/>
</dbReference>
<dbReference type="PANTHER" id="PTHR34580">
    <property type="match status" value="1"/>
</dbReference>
<dbReference type="InterPro" id="IPR026881">
    <property type="entry name" value="WYL_dom"/>
</dbReference>
<feature type="domain" description="WYL" evidence="1">
    <location>
        <begin position="157"/>
        <end position="222"/>
    </location>
</feature>
<sequence>MNTLKEKGSKEKEESTAQLNRILSIFDRLSKGHAITKQSEATNFHVNEKTIQRDIENIRSYLETAKTNYYLEYNRKEKVYKLETDDENYLRNEQILAIVKILIESRAFPKPDMDELIDKLTNLAQPTKQPFIKKIMSNEKYNYVDLQHKQSLFGLLWELAKAIHTKKVINIRYKREFDQQDSERTIKPVGIIFSEYYFYLIAYQSKIELDFPTIYRIDRITACNITSEHFKLPYKDRFEEGEFRKKIQFMYAGELLKVKFRFNGPSPQAVLDRLPNAYKLSEDEKGIVFEAEVFGKGVKMWLLSQGENVEVLEPKELRDDIQLSIKAMLEKYQK</sequence>
<dbReference type="GO" id="GO:0003677">
    <property type="term" value="F:DNA binding"/>
    <property type="evidence" value="ECO:0007669"/>
    <property type="project" value="UniProtKB-KW"/>
</dbReference>
<dbReference type="AlphaFoldDB" id="A0A285SLX3"/>
<dbReference type="Pfam" id="PF13280">
    <property type="entry name" value="WYL"/>
    <property type="match status" value="1"/>
</dbReference>
<organism evidence="3 4">
    <name type="scientific">Ureibacillus xyleni</name>
    <dbReference type="NCBI Taxonomy" id="614648"/>
    <lineage>
        <taxon>Bacteria</taxon>
        <taxon>Bacillati</taxon>
        <taxon>Bacillota</taxon>
        <taxon>Bacilli</taxon>
        <taxon>Bacillales</taxon>
        <taxon>Caryophanaceae</taxon>
        <taxon>Ureibacillus</taxon>
    </lineage>
</organism>
<dbReference type="PANTHER" id="PTHR34580:SF1">
    <property type="entry name" value="PROTEIN PAFC"/>
    <property type="match status" value="1"/>
</dbReference>
<keyword evidence="3" id="KW-0238">DNA-binding</keyword>
<evidence type="ECO:0000313" key="3">
    <source>
        <dbReference type="EMBL" id="SOC09020.1"/>
    </source>
</evidence>
<proteinExistence type="predicted"/>
<reference evidence="4" key="1">
    <citation type="submission" date="2017-08" db="EMBL/GenBank/DDBJ databases">
        <authorList>
            <person name="Varghese N."/>
            <person name="Submissions S."/>
        </authorList>
    </citation>
    <scope>NUCLEOTIDE SEQUENCE [LARGE SCALE GENOMIC DNA]</scope>
    <source>
        <strain evidence="4">JC22</strain>
    </source>
</reference>
<evidence type="ECO:0000313" key="4">
    <source>
        <dbReference type="Proteomes" id="UP000219636"/>
    </source>
</evidence>
<gene>
    <name evidence="3" type="ORF">SAMN05880501_105168</name>
</gene>
<dbReference type="InterPro" id="IPR057727">
    <property type="entry name" value="WCX_dom"/>
</dbReference>
<dbReference type="Pfam" id="PF25583">
    <property type="entry name" value="WCX"/>
    <property type="match status" value="1"/>
</dbReference>
<evidence type="ECO:0000259" key="2">
    <source>
        <dbReference type="Pfam" id="PF25583"/>
    </source>
</evidence>
<feature type="domain" description="WCX" evidence="2">
    <location>
        <begin position="256"/>
        <end position="329"/>
    </location>
</feature>
<dbReference type="PROSITE" id="PS52050">
    <property type="entry name" value="WYL"/>
    <property type="match status" value="1"/>
</dbReference>
<keyword evidence="4" id="KW-1185">Reference proteome</keyword>
<dbReference type="EMBL" id="OBMQ01000005">
    <property type="protein sequence ID" value="SOC09020.1"/>
    <property type="molecule type" value="Genomic_DNA"/>
</dbReference>
<accession>A0A285SLX3</accession>